<feature type="region of interest" description="Disordered" evidence="1">
    <location>
        <begin position="135"/>
        <end position="167"/>
    </location>
</feature>
<protein>
    <submittedName>
        <fullName evidence="5">Interleukin-18-binding protein isoform X1</fullName>
    </submittedName>
</protein>
<dbReference type="GeneID" id="101732536"/>
<dbReference type="CTD" id="10068"/>
<reference evidence="5" key="1">
    <citation type="submission" date="2025-08" db="UniProtKB">
        <authorList>
            <consortium name="RefSeq"/>
        </authorList>
    </citation>
    <scope>IDENTIFICATION</scope>
    <source>
        <strain evidence="5">Nigerian</strain>
        <tissue evidence="5">Liver and blood</tissue>
    </source>
</reference>
<keyword evidence="2" id="KW-0732">Signal</keyword>
<dbReference type="InterPro" id="IPR013783">
    <property type="entry name" value="Ig-like_fold"/>
</dbReference>
<dbReference type="RefSeq" id="XP_031753284.1">
    <property type="nucleotide sequence ID" value="XM_031897424.1"/>
</dbReference>
<dbReference type="Xenbase" id="XB-GENE-29077307">
    <property type="gene designation" value="il18bp"/>
</dbReference>
<dbReference type="OrthoDB" id="9904367at2759"/>
<feature type="compositionally biased region" description="Polar residues" evidence="1">
    <location>
        <begin position="137"/>
        <end position="147"/>
    </location>
</feature>
<feature type="compositionally biased region" description="Polar residues" evidence="1">
    <location>
        <begin position="156"/>
        <end position="167"/>
    </location>
</feature>
<evidence type="ECO:0000256" key="1">
    <source>
        <dbReference type="SAM" id="MobiDB-lite"/>
    </source>
</evidence>
<evidence type="ECO:0000313" key="6">
    <source>
        <dbReference type="Xenbase" id="XB-GENE-29077307"/>
    </source>
</evidence>
<dbReference type="Proteomes" id="UP000008143">
    <property type="component" value="Chromosome 2"/>
</dbReference>
<name>A0A8J1J5Y5_XENTR</name>
<dbReference type="AlphaFoldDB" id="A0A8J1J5Y5"/>
<organism evidence="4 5">
    <name type="scientific">Xenopus tropicalis</name>
    <name type="common">Western clawed frog</name>
    <name type="synonym">Silurana tropicalis</name>
    <dbReference type="NCBI Taxonomy" id="8364"/>
    <lineage>
        <taxon>Eukaryota</taxon>
        <taxon>Metazoa</taxon>
        <taxon>Chordata</taxon>
        <taxon>Craniata</taxon>
        <taxon>Vertebrata</taxon>
        <taxon>Euteleostomi</taxon>
        <taxon>Amphibia</taxon>
        <taxon>Batrachia</taxon>
        <taxon>Anura</taxon>
        <taxon>Pipoidea</taxon>
        <taxon>Pipidae</taxon>
        <taxon>Xenopodinae</taxon>
        <taxon>Xenopus</taxon>
        <taxon>Silurana</taxon>
    </lineage>
</organism>
<dbReference type="KEGG" id="xtr:101732536"/>
<keyword evidence="4" id="KW-1185">Reference proteome</keyword>
<proteinExistence type="predicted"/>
<feature type="signal peptide" evidence="2">
    <location>
        <begin position="1"/>
        <end position="32"/>
    </location>
</feature>
<feature type="chain" id="PRO_5035152995" evidence="2">
    <location>
        <begin position="33"/>
        <end position="167"/>
    </location>
</feature>
<gene>
    <name evidence="5 6" type="primary">il18bp</name>
</gene>
<dbReference type="OMA" id="SDWIITC"/>
<dbReference type="PROSITE" id="PS50835">
    <property type="entry name" value="IG_LIKE"/>
    <property type="match status" value="1"/>
</dbReference>
<dbReference type="AGR" id="Xenbase:XB-GENE-29077307"/>
<dbReference type="Gene3D" id="2.60.40.10">
    <property type="entry name" value="Immunoglobulins"/>
    <property type="match status" value="1"/>
</dbReference>
<dbReference type="SUPFAM" id="SSF48726">
    <property type="entry name" value="Immunoglobulin"/>
    <property type="match status" value="1"/>
</dbReference>
<feature type="domain" description="Ig-like" evidence="3">
    <location>
        <begin position="39"/>
        <end position="138"/>
    </location>
</feature>
<dbReference type="InterPro" id="IPR007110">
    <property type="entry name" value="Ig-like_dom"/>
</dbReference>
<dbReference type="InterPro" id="IPR036179">
    <property type="entry name" value="Ig-like_dom_sf"/>
</dbReference>
<evidence type="ECO:0000259" key="3">
    <source>
        <dbReference type="PROSITE" id="PS50835"/>
    </source>
</evidence>
<evidence type="ECO:0000256" key="2">
    <source>
        <dbReference type="SAM" id="SignalP"/>
    </source>
</evidence>
<sequence length="167" mass="18459">MPSRLSQPGQGILGTFSLFYLLLTQCCSVSHGKAVIRRPKIISPKDNAAIAAQGSGCTITCVARSSWPDFHIVYWLADNNFIEDKFPDGRVWEEPERQSAGQTTEKSLVFSSVEEKDFSVRFCCVVQDPSGADIRNISLQRGPQVLTSPPERSHQETPQPSSSDTRT</sequence>
<evidence type="ECO:0000313" key="4">
    <source>
        <dbReference type="Proteomes" id="UP000008143"/>
    </source>
</evidence>
<accession>A0A8J1J5Y5</accession>
<evidence type="ECO:0000313" key="5">
    <source>
        <dbReference type="RefSeq" id="XP_031753284.1"/>
    </source>
</evidence>